<dbReference type="Proteomes" id="UP000237438">
    <property type="component" value="Unassembled WGS sequence"/>
</dbReference>
<evidence type="ECO:0008006" key="3">
    <source>
        <dbReference type="Google" id="ProtNLM"/>
    </source>
</evidence>
<proteinExistence type="predicted"/>
<evidence type="ECO:0000313" key="1">
    <source>
        <dbReference type="EMBL" id="POS83539.1"/>
    </source>
</evidence>
<organism evidence="1 2">
    <name type="scientific">Erysiphe pulchra</name>
    <dbReference type="NCBI Taxonomy" id="225359"/>
    <lineage>
        <taxon>Eukaryota</taxon>
        <taxon>Fungi</taxon>
        <taxon>Dikarya</taxon>
        <taxon>Ascomycota</taxon>
        <taxon>Pezizomycotina</taxon>
        <taxon>Leotiomycetes</taxon>
        <taxon>Erysiphales</taxon>
        <taxon>Erysiphaceae</taxon>
        <taxon>Erysiphe</taxon>
    </lineage>
</organism>
<sequence>MFQAIACAFDDAIDENIILLPQHLQKPFKDFVVDLSSVAQINIECHVRGTQKPPKIFSSANATQTTISNLSKQKNVIENQLKPNKTYASAVMTPSMKQHTKPQVKTEITYAQMKPKTLPASKPEENRLLVRISPGHPALSSSPYAIMLELNAILEEKLVKEIQIIKTGFAICPVSLEAQEKLVSRMGEIEASLSNRGQCKVEKPGQHVAYRLSCVPRNYTILSGNSLEMKEITATVVSEALTDLTNISPINVLESRGSANIEYISPLKSWIVIYPKGSTLSSVLSLFGVRVTAKILPQRFRTPQCGRCFGWHNERACSRLPRCRICASTNHVESGHTSCDPSRDHFCPPKCANCHGPHTADSLECLIRPNKNNKLPSKVQISEFRKAAAAVKLRLRAAYCENIESHAMTATQDINDLLSEYPSTSGGKFAALAPDSLDVNSTLMNEN</sequence>
<evidence type="ECO:0000313" key="2">
    <source>
        <dbReference type="Proteomes" id="UP000237438"/>
    </source>
</evidence>
<dbReference type="AlphaFoldDB" id="A0A2S4PNB5"/>
<dbReference type="STRING" id="225359.A0A2S4PNB5"/>
<dbReference type="EMBL" id="PEDP01001512">
    <property type="protein sequence ID" value="POS83539.1"/>
    <property type="molecule type" value="Genomic_DNA"/>
</dbReference>
<dbReference type="OrthoDB" id="4526357at2759"/>
<gene>
    <name evidence="1" type="ORF">EPUL_005161</name>
</gene>
<accession>A0A2S4PNB5</accession>
<name>A0A2S4PNB5_9PEZI</name>
<reference evidence="1 2" key="1">
    <citation type="submission" date="2017-10" db="EMBL/GenBank/DDBJ databases">
        <title>Development of genomic resources for the powdery mildew, Erysiphe pulchra.</title>
        <authorList>
            <person name="Wadl P.A."/>
            <person name="Mack B.M."/>
            <person name="Moore G."/>
            <person name="Beltz S.B."/>
        </authorList>
    </citation>
    <scope>NUCLEOTIDE SEQUENCE [LARGE SCALE GENOMIC DNA]</scope>
    <source>
        <strain evidence="1">Cflorida</strain>
    </source>
</reference>
<comment type="caution">
    <text evidence="1">The sequence shown here is derived from an EMBL/GenBank/DDBJ whole genome shotgun (WGS) entry which is preliminary data.</text>
</comment>
<keyword evidence="2" id="KW-1185">Reference proteome</keyword>
<protein>
    <recommendedName>
        <fullName evidence="3">Pre-C2HC domain-containing protein</fullName>
    </recommendedName>
</protein>